<evidence type="ECO:0000313" key="2">
    <source>
        <dbReference type="EMBL" id="KAJ3986989.1"/>
    </source>
</evidence>
<organism evidence="2 3">
    <name type="scientific">Lentinula detonsa</name>
    <dbReference type="NCBI Taxonomy" id="2804962"/>
    <lineage>
        <taxon>Eukaryota</taxon>
        <taxon>Fungi</taxon>
        <taxon>Dikarya</taxon>
        <taxon>Basidiomycota</taxon>
        <taxon>Agaricomycotina</taxon>
        <taxon>Agaricomycetes</taxon>
        <taxon>Agaricomycetidae</taxon>
        <taxon>Agaricales</taxon>
        <taxon>Marasmiineae</taxon>
        <taxon>Omphalotaceae</taxon>
        <taxon>Lentinula</taxon>
    </lineage>
</organism>
<dbReference type="GO" id="GO:0016829">
    <property type="term" value="F:lyase activity"/>
    <property type="evidence" value="ECO:0007669"/>
    <property type="project" value="UniProtKB-KW"/>
</dbReference>
<accession>A0AA38Q3Y3</accession>
<dbReference type="EMBL" id="MU801930">
    <property type="protein sequence ID" value="KAJ3986989.1"/>
    <property type="molecule type" value="Genomic_DNA"/>
</dbReference>
<reference evidence="2" key="1">
    <citation type="submission" date="2022-08" db="EMBL/GenBank/DDBJ databases">
        <authorList>
            <consortium name="DOE Joint Genome Institute"/>
            <person name="Min B."/>
            <person name="Riley R."/>
            <person name="Sierra-Patev S."/>
            <person name="Naranjo-Ortiz M."/>
            <person name="Looney B."/>
            <person name="Konkel Z."/>
            <person name="Slot J.C."/>
            <person name="Sakamoto Y."/>
            <person name="Steenwyk J.L."/>
            <person name="Rokas A."/>
            <person name="Carro J."/>
            <person name="Camarero S."/>
            <person name="Ferreira P."/>
            <person name="Molpeceres G."/>
            <person name="Ruiz-Duenas F.J."/>
            <person name="Serrano A."/>
            <person name="Henrissat B."/>
            <person name="Drula E."/>
            <person name="Hughes K.W."/>
            <person name="Mata J.L."/>
            <person name="Ishikawa N.K."/>
            <person name="Vargas-Isla R."/>
            <person name="Ushijima S."/>
            <person name="Smith C.A."/>
            <person name="Ahrendt S."/>
            <person name="Andreopoulos W."/>
            <person name="He G."/>
            <person name="Labutti K."/>
            <person name="Lipzen A."/>
            <person name="Ng V."/>
            <person name="Sandor L."/>
            <person name="Barry K."/>
            <person name="Martinez A.T."/>
            <person name="Xiao Y."/>
            <person name="Gibbons J.G."/>
            <person name="Terashima K."/>
            <person name="Hibbett D.S."/>
            <person name="Grigoriev I.V."/>
        </authorList>
    </citation>
    <scope>NUCLEOTIDE SEQUENCE</scope>
    <source>
        <strain evidence="2">TFB7829</strain>
    </source>
</reference>
<sequence length="365" mass="40476">MQNLVRLISVSAFSSPIHALQLVSASNTDPLFLSELLSPLVPHSPFGFSGSATGGSHNSSPICVVSNITELREALALPFSKTAYVIINGTIHGNHGEGLFRHYIDMTGDPGAEIRRLHSRFQHQHVVLDTQKAQVGFTLTNNASLIVLDENAALNGINLQVYSVDNIWIRNLKLVSPQDLFSTPVTFPSSWNVEYVPCFDQLDGEYVEPDIIDKWQVDRFDVNAFGRWNEGDRPRPRPNAFHSGNHSNNSASRNPHMRFGTFDVFANVYETLNIAVKGSLPADALFEYNLGVHNQSTVQLQDNVFIQTDSGADDNYISTISEATLPEFYNTPSHFLSTFRQAIDNLTTLAQATIDLFVELLLSVQ</sequence>
<dbReference type="Proteomes" id="UP001163850">
    <property type="component" value="Unassembled WGS sequence"/>
</dbReference>
<dbReference type="InterPro" id="IPR011050">
    <property type="entry name" value="Pectin_lyase_fold/virulence"/>
</dbReference>
<evidence type="ECO:0000313" key="3">
    <source>
        <dbReference type="Proteomes" id="UP001163850"/>
    </source>
</evidence>
<dbReference type="SUPFAM" id="SSF51126">
    <property type="entry name" value="Pectin lyase-like"/>
    <property type="match status" value="1"/>
</dbReference>
<keyword evidence="2" id="KW-0456">Lyase</keyword>
<evidence type="ECO:0000256" key="1">
    <source>
        <dbReference type="SAM" id="MobiDB-lite"/>
    </source>
</evidence>
<proteinExistence type="predicted"/>
<dbReference type="InterPro" id="IPR012334">
    <property type="entry name" value="Pectin_lyas_fold"/>
</dbReference>
<protein>
    <submittedName>
        <fullName evidence="2">Polysaccharide lyase family 1 protein</fullName>
    </submittedName>
</protein>
<feature type="region of interest" description="Disordered" evidence="1">
    <location>
        <begin position="229"/>
        <end position="254"/>
    </location>
</feature>
<dbReference type="Gene3D" id="2.160.20.10">
    <property type="entry name" value="Single-stranded right-handed beta-helix, Pectin lyase-like"/>
    <property type="match status" value="2"/>
</dbReference>
<feature type="compositionally biased region" description="Polar residues" evidence="1">
    <location>
        <begin position="242"/>
        <end position="253"/>
    </location>
</feature>
<dbReference type="AlphaFoldDB" id="A0AA38Q3Y3"/>
<comment type="caution">
    <text evidence="2">The sequence shown here is derived from an EMBL/GenBank/DDBJ whole genome shotgun (WGS) entry which is preliminary data.</text>
</comment>
<gene>
    <name evidence="2" type="ORF">F5890DRAFT_1571943</name>
</gene>
<name>A0AA38Q3Y3_9AGAR</name>